<organism evidence="4 5">
    <name type="scientific">Necator americanus</name>
    <name type="common">Human hookworm</name>
    <dbReference type="NCBI Taxonomy" id="51031"/>
    <lineage>
        <taxon>Eukaryota</taxon>
        <taxon>Metazoa</taxon>
        <taxon>Ecdysozoa</taxon>
        <taxon>Nematoda</taxon>
        <taxon>Chromadorea</taxon>
        <taxon>Rhabditida</taxon>
        <taxon>Rhabditina</taxon>
        <taxon>Rhabditomorpha</taxon>
        <taxon>Strongyloidea</taxon>
        <taxon>Ancylostomatidae</taxon>
        <taxon>Bunostominae</taxon>
        <taxon>Necator</taxon>
    </lineage>
</organism>
<protein>
    <recommendedName>
        <fullName evidence="3">Alpha-carbonic anhydrase domain-containing protein</fullName>
    </recommendedName>
</protein>
<dbReference type="Gene3D" id="3.10.200.10">
    <property type="entry name" value="Alpha carbonic anhydrase"/>
    <property type="match status" value="1"/>
</dbReference>
<name>A0ABR1CVK8_NECAM</name>
<comment type="similarity">
    <text evidence="1">Belongs to the alpha-carbonic anhydrase family.</text>
</comment>
<dbReference type="EMBL" id="JAVFWL010000003">
    <property type="protein sequence ID" value="KAK6742333.1"/>
    <property type="molecule type" value="Genomic_DNA"/>
</dbReference>
<dbReference type="Pfam" id="PF00194">
    <property type="entry name" value="Carb_anhydrase"/>
    <property type="match status" value="1"/>
</dbReference>
<gene>
    <name evidence="4" type="primary">Necator_chrIII.g10678</name>
    <name evidence="4" type="ORF">RB195_009913</name>
</gene>
<dbReference type="PROSITE" id="PS51144">
    <property type="entry name" value="ALPHA_CA_2"/>
    <property type="match status" value="1"/>
</dbReference>
<reference evidence="4 5" key="1">
    <citation type="submission" date="2023-08" db="EMBL/GenBank/DDBJ databases">
        <title>A Necator americanus chromosomal reference genome.</title>
        <authorList>
            <person name="Ilik V."/>
            <person name="Petrzelkova K.J."/>
            <person name="Pardy F."/>
            <person name="Fuh T."/>
            <person name="Niatou-Singa F.S."/>
            <person name="Gouil Q."/>
            <person name="Baker L."/>
            <person name="Ritchie M.E."/>
            <person name="Jex A.R."/>
            <person name="Gazzola D."/>
            <person name="Li H."/>
            <person name="Toshio Fujiwara R."/>
            <person name="Zhan B."/>
            <person name="Aroian R.V."/>
            <person name="Pafco B."/>
            <person name="Schwarz E.M."/>
        </authorList>
    </citation>
    <scope>NUCLEOTIDE SEQUENCE [LARGE SCALE GENOMIC DNA]</scope>
    <source>
        <strain evidence="4 5">Aroian</strain>
        <tissue evidence="4">Whole animal</tissue>
    </source>
</reference>
<feature type="region of interest" description="Disordered" evidence="2">
    <location>
        <begin position="355"/>
        <end position="382"/>
    </location>
</feature>
<dbReference type="PANTHER" id="PTHR18952">
    <property type="entry name" value="CARBONIC ANHYDRASE"/>
    <property type="match status" value="1"/>
</dbReference>
<proteinExistence type="inferred from homology"/>
<feature type="domain" description="Alpha-carbonic anhydrase" evidence="3">
    <location>
        <begin position="68"/>
        <end position="335"/>
    </location>
</feature>
<feature type="compositionally biased region" description="Basic residues" evidence="2">
    <location>
        <begin position="364"/>
        <end position="374"/>
    </location>
</feature>
<sequence>MCYEGLHGEKSLPEYANGKQTITYRYRNCSTSFLRKRNPTNTAQLDMITALLIILQNFLLVLSSSTDYPWSYDYDTYQGPQNWGLLFKPWTMCHNGKMQSPIDIPPDRLLFDPHMKPIHLDRINVMSEMLNTGQMPRIRIGNSARRPSANLTGGPLHGYRYRVQRIDLHIGRDKVNGSEHTIDGRRYPMEIQMLAYNTDLYRNFSSASRSPHGIAGISVLVDYGPETNPELLKLTIATASILYKAQRVELADLEPWRLLPFTRDIVTYEGSMTSPGCHETVTWIIVNQPIHITRHDLAEWGKMVQTPVKEEEPQFLAPNRRAVQEFNSRLIRTNIRHLVKEKKECKLPKVSYRSNFGQAAPSGPRHRLRHVHPQRVHEDDFL</sequence>
<dbReference type="InterPro" id="IPR001148">
    <property type="entry name" value="CA_dom"/>
</dbReference>
<dbReference type="SMART" id="SM01057">
    <property type="entry name" value="Carb_anhydrase"/>
    <property type="match status" value="1"/>
</dbReference>
<dbReference type="Proteomes" id="UP001303046">
    <property type="component" value="Unassembled WGS sequence"/>
</dbReference>
<evidence type="ECO:0000313" key="5">
    <source>
        <dbReference type="Proteomes" id="UP001303046"/>
    </source>
</evidence>
<evidence type="ECO:0000313" key="4">
    <source>
        <dbReference type="EMBL" id="KAK6742333.1"/>
    </source>
</evidence>
<evidence type="ECO:0000256" key="1">
    <source>
        <dbReference type="ARBA" id="ARBA00010718"/>
    </source>
</evidence>
<accession>A0ABR1CVK8</accession>
<dbReference type="PANTHER" id="PTHR18952:SF258">
    <property type="entry name" value="CARBONIC ANHYDRASE-LIKE PROTEIN 1-RELATED"/>
    <property type="match status" value="1"/>
</dbReference>
<dbReference type="InterPro" id="IPR023561">
    <property type="entry name" value="Carbonic_anhydrase_a-class"/>
</dbReference>
<evidence type="ECO:0000256" key="2">
    <source>
        <dbReference type="SAM" id="MobiDB-lite"/>
    </source>
</evidence>
<dbReference type="SUPFAM" id="SSF51069">
    <property type="entry name" value="Carbonic anhydrase"/>
    <property type="match status" value="1"/>
</dbReference>
<dbReference type="InterPro" id="IPR036398">
    <property type="entry name" value="CA_dom_sf"/>
</dbReference>
<comment type="caution">
    <text evidence="4">The sequence shown here is derived from an EMBL/GenBank/DDBJ whole genome shotgun (WGS) entry which is preliminary data.</text>
</comment>
<keyword evidence="5" id="KW-1185">Reference proteome</keyword>
<evidence type="ECO:0000259" key="3">
    <source>
        <dbReference type="PROSITE" id="PS51144"/>
    </source>
</evidence>